<evidence type="ECO:0000256" key="1">
    <source>
        <dbReference type="ARBA" id="ARBA00000085"/>
    </source>
</evidence>
<dbReference type="EC" id="2.7.13.3" evidence="2"/>
<dbReference type="PANTHER" id="PTHR45436">
    <property type="entry name" value="SENSOR HISTIDINE KINASE YKOH"/>
    <property type="match status" value="1"/>
</dbReference>
<keyword evidence="10" id="KW-1185">Reference proteome</keyword>
<sequence>MIVDQNGLVIAHPNPEWQATSKDASGLSVVRQMMQGETGVATFYSPPMQADMISGFTFVARTGWGVMVPQPMSELVARAKASQNTALAIFFFEVCLLVLLCWWLSRLISTPIQHFVTTAEAVSGGDLAARVDVSDAKVVISEAQLLGASFNKVISDLQADRNQMTNALDAALKGERAKSQFLTVMSHEVRTPMHGLMGVLELIEGGTTDDDQRYLLTVGKRRPMTWSASLMTRYCSLSSKPTHKRAR</sequence>
<dbReference type="SMART" id="SM00304">
    <property type="entry name" value="HAMP"/>
    <property type="match status" value="1"/>
</dbReference>
<dbReference type="PROSITE" id="PS50885">
    <property type="entry name" value="HAMP"/>
    <property type="match status" value="1"/>
</dbReference>
<keyword evidence="3" id="KW-0597">Phosphoprotein</keyword>
<dbReference type="InterPro" id="IPR036097">
    <property type="entry name" value="HisK_dim/P_sf"/>
</dbReference>
<dbReference type="Gene3D" id="6.10.340.10">
    <property type="match status" value="1"/>
</dbReference>
<dbReference type="GO" id="GO:0000155">
    <property type="term" value="F:phosphorelay sensor kinase activity"/>
    <property type="evidence" value="ECO:0007669"/>
    <property type="project" value="InterPro"/>
</dbReference>
<dbReference type="InterPro" id="IPR003660">
    <property type="entry name" value="HAMP_dom"/>
</dbReference>
<dbReference type="Proteomes" id="UP000004688">
    <property type="component" value="Chromosome"/>
</dbReference>
<dbReference type="STRING" id="391616.OA238_c03060"/>
<evidence type="ECO:0000313" key="10">
    <source>
        <dbReference type="Proteomes" id="UP000004688"/>
    </source>
</evidence>
<dbReference type="HOGENOM" id="CLU_1123636_0_0_5"/>
<dbReference type="GO" id="GO:0016020">
    <property type="term" value="C:membrane"/>
    <property type="evidence" value="ECO:0007669"/>
    <property type="project" value="InterPro"/>
</dbReference>
<protein>
    <recommendedName>
        <fullName evidence="2">histidine kinase</fullName>
        <ecNumber evidence="2">2.7.13.3</ecNumber>
    </recommendedName>
</protein>
<dbReference type="InterPro" id="IPR003661">
    <property type="entry name" value="HisK_dim/P_dom"/>
</dbReference>
<dbReference type="EMBL" id="CP003742">
    <property type="protein sequence ID" value="AGI70567.1"/>
    <property type="molecule type" value="Genomic_DNA"/>
</dbReference>
<name>M9REF0_9RHOB</name>
<comment type="catalytic activity">
    <reaction evidence="1">
        <text>ATP + protein L-histidine = ADP + protein N-phospho-L-histidine.</text>
        <dbReference type="EC" id="2.7.13.3"/>
    </reaction>
</comment>
<feature type="transmembrane region" description="Helical" evidence="7">
    <location>
        <begin position="86"/>
        <end position="105"/>
    </location>
</feature>
<gene>
    <name evidence="9" type="ORF">OA238_c03060</name>
</gene>
<keyword evidence="5" id="KW-0418">Kinase</keyword>
<evidence type="ECO:0000256" key="6">
    <source>
        <dbReference type="ARBA" id="ARBA00023012"/>
    </source>
</evidence>
<evidence type="ECO:0000256" key="4">
    <source>
        <dbReference type="ARBA" id="ARBA00022679"/>
    </source>
</evidence>
<dbReference type="KEGG" id="oar:OA238_c03060"/>
<keyword evidence="6" id="KW-0902">Two-component regulatory system</keyword>
<evidence type="ECO:0000256" key="5">
    <source>
        <dbReference type="ARBA" id="ARBA00022777"/>
    </source>
</evidence>
<dbReference type="Gene3D" id="1.10.287.130">
    <property type="match status" value="1"/>
</dbReference>
<evidence type="ECO:0000256" key="3">
    <source>
        <dbReference type="ARBA" id="ARBA00022553"/>
    </source>
</evidence>
<keyword evidence="7" id="KW-0472">Membrane</keyword>
<dbReference type="Pfam" id="PF00512">
    <property type="entry name" value="HisKA"/>
    <property type="match status" value="1"/>
</dbReference>
<keyword evidence="7" id="KW-0812">Transmembrane</keyword>
<dbReference type="CDD" id="cd00082">
    <property type="entry name" value="HisKA"/>
    <property type="match status" value="1"/>
</dbReference>
<evidence type="ECO:0000256" key="2">
    <source>
        <dbReference type="ARBA" id="ARBA00012438"/>
    </source>
</evidence>
<organism evidence="9 10">
    <name type="scientific">Octadecabacter arcticus 238</name>
    <dbReference type="NCBI Taxonomy" id="391616"/>
    <lineage>
        <taxon>Bacteria</taxon>
        <taxon>Pseudomonadati</taxon>
        <taxon>Pseudomonadota</taxon>
        <taxon>Alphaproteobacteria</taxon>
        <taxon>Rhodobacterales</taxon>
        <taxon>Roseobacteraceae</taxon>
        <taxon>Octadecabacter</taxon>
    </lineage>
</organism>
<dbReference type="PANTHER" id="PTHR45436:SF5">
    <property type="entry name" value="SENSOR HISTIDINE KINASE TRCS"/>
    <property type="match status" value="1"/>
</dbReference>
<dbReference type="AlphaFoldDB" id="M9REF0"/>
<evidence type="ECO:0000259" key="8">
    <source>
        <dbReference type="PROSITE" id="PS50885"/>
    </source>
</evidence>
<dbReference type="eggNOG" id="COG4191">
    <property type="taxonomic scope" value="Bacteria"/>
</dbReference>
<dbReference type="Gene3D" id="3.30.450.20">
    <property type="entry name" value="PAS domain"/>
    <property type="match status" value="1"/>
</dbReference>
<keyword evidence="4" id="KW-0808">Transferase</keyword>
<dbReference type="CDD" id="cd06225">
    <property type="entry name" value="HAMP"/>
    <property type="match status" value="1"/>
</dbReference>
<dbReference type="SMART" id="SM00388">
    <property type="entry name" value="HisKA"/>
    <property type="match status" value="1"/>
</dbReference>
<feature type="domain" description="HAMP" evidence="8">
    <location>
        <begin position="106"/>
        <end position="162"/>
    </location>
</feature>
<dbReference type="Pfam" id="PF00672">
    <property type="entry name" value="HAMP"/>
    <property type="match status" value="1"/>
</dbReference>
<reference evidence="9 10" key="1">
    <citation type="journal article" date="2013" name="PLoS ONE">
        <title>Poles Apart: Arctic and Antarctic Octadecabacter strains Share High Genome Plasticity and a New Type of Xanthorhodopsin.</title>
        <authorList>
            <person name="Vollmers J."/>
            <person name="Voget S."/>
            <person name="Dietrich S."/>
            <person name="Gollnow K."/>
            <person name="Smits M."/>
            <person name="Meyer K."/>
            <person name="Brinkhoff T."/>
            <person name="Simon M."/>
            <person name="Daniel R."/>
        </authorList>
    </citation>
    <scope>NUCLEOTIDE SEQUENCE [LARGE SCALE GENOMIC DNA]</scope>
    <source>
        <strain evidence="9 10">238</strain>
    </source>
</reference>
<evidence type="ECO:0000313" key="9">
    <source>
        <dbReference type="EMBL" id="AGI70567.1"/>
    </source>
</evidence>
<evidence type="ECO:0000256" key="7">
    <source>
        <dbReference type="SAM" id="Phobius"/>
    </source>
</evidence>
<accession>M9REF0</accession>
<keyword evidence="7" id="KW-1133">Transmembrane helix</keyword>
<dbReference type="SUPFAM" id="SSF47384">
    <property type="entry name" value="Homodimeric domain of signal transducing histidine kinase"/>
    <property type="match status" value="1"/>
</dbReference>
<dbReference type="CDD" id="cd12912">
    <property type="entry name" value="PDC2_MCP_like"/>
    <property type="match status" value="1"/>
</dbReference>
<dbReference type="InterPro" id="IPR050428">
    <property type="entry name" value="TCS_sensor_his_kinase"/>
</dbReference>
<proteinExistence type="predicted"/>
<dbReference type="OrthoDB" id="9801651at2"/>